<keyword evidence="5 6" id="KW-0472">Membrane</keyword>
<dbReference type="OrthoDB" id="117970at2157"/>
<dbReference type="InterPro" id="IPR036259">
    <property type="entry name" value="MFS_trans_sf"/>
</dbReference>
<feature type="transmembrane region" description="Helical" evidence="6">
    <location>
        <begin position="73"/>
        <end position="100"/>
    </location>
</feature>
<feature type="transmembrane region" description="Helical" evidence="6">
    <location>
        <begin position="137"/>
        <end position="155"/>
    </location>
</feature>
<dbReference type="HOGENOM" id="CLU_040020_2_0_2"/>
<keyword evidence="2" id="KW-1003">Cell membrane</keyword>
<feature type="transmembrane region" description="Helical" evidence="6">
    <location>
        <begin position="261"/>
        <end position="288"/>
    </location>
</feature>
<name>D2RHR6_ARCPA</name>
<evidence type="ECO:0000256" key="2">
    <source>
        <dbReference type="ARBA" id="ARBA00022475"/>
    </source>
</evidence>
<evidence type="ECO:0000313" key="7">
    <source>
        <dbReference type="EMBL" id="ADB57841.1"/>
    </source>
</evidence>
<keyword evidence="8" id="KW-1185">Reference proteome</keyword>
<dbReference type="STRING" id="572546.Arcpr_0778"/>
<dbReference type="Pfam" id="PF07690">
    <property type="entry name" value="MFS_1"/>
    <property type="match status" value="1"/>
</dbReference>
<keyword evidence="3 6" id="KW-0812">Transmembrane</keyword>
<dbReference type="KEGG" id="apo:Arcpr_0778"/>
<feature type="transmembrane region" description="Helical" evidence="6">
    <location>
        <begin position="309"/>
        <end position="330"/>
    </location>
</feature>
<feature type="transmembrane region" description="Helical" evidence="6">
    <location>
        <begin position="231"/>
        <end position="249"/>
    </location>
</feature>
<accession>D2RHR6</accession>
<keyword evidence="4 6" id="KW-1133">Transmembrane helix</keyword>
<feature type="transmembrane region" description="Helical" evidence="6">
    <location>
        <begin position="200"/>
        <end position="219"/>
    </location>
</feature>
<evidence type="ECO:0000256" key="1">
    <source>
        <dbReference type="ARBA" id="ARBA00004651"/>
    </source>
</evidence>
<dbReference type="GO" id="GO:0022857">
    <property type="term" value="F:transmembrane transporter activity"/>
    <property type="evidence" value="ECO:0007669"/>
    <property type="project" value="InterPro"/>
</dbReference>
<dbReference type="SUPFAM" id="SSF103473">
    <property type="entry name" value="MFS general substrate transporter"/>
    <property type="match status" value="1"/>
</dbReference>
<reference evidence="7 8" key="1">
    <citation type="journal article" date="2010" name="Stand. Genomic Sci.">
        <title>Complete genome sequence of Archaeoglobus profundus type strain (AV18).</title>
        <authorList>
            <person name="von Jan M."/>
            <person name="Lapidus A."/>
            <person name="Del Rio T.G."/>
            <person name="Copeland A."/>
            <person name="Tice H."/>
            <person name="Cheng J.F."/>
            <person name="Lucas S."/>
            <person name="Chen F."/>
            <person name="Nolan M."/>
            <person name="Goodwin L."/>
            <person name="Han C."/>
            <person name="Pitluck S."/>
            <person name="Liolios K."/>
            <person name="Ivanova N."/>
            <person name="Mavromatis K."/>
            <person name="Ovchinnikova G."/>
            <person name="Chertkov O."/>
            <person name="Pati A."/>
            <person name="Chen A."/>
            <person name="Palaniappan K."/>
            <person name="Land M."/>
            <person name="Hauser L."/>
            <person name="Chang Y.J."/>
            <person name="Jeffries C.D."/>
            <person name="Saunders E."/>
            <person name="Brettin T."/>
            <person name="Detter J.C."/>
            <person name="Chain P."/>
            <person name="Eichinger K."/>
            <person name="Huber H."/>
            <person name="Spring S."/>
            <person name="Rohde M."/>
            <person name="Goker M."/>
            <person name="Wirth R."/>
            <person name="Woyke T."/>
            <person name="Bristow J."/>
            <person name="Eisen J.A."/>
            <person name="Markowitz V."/>
            <person name="Hugenholtz P."/>
            <person name="Kyrpides N.C."/>
            <person name="Klenk H.P."/>
        </authorList>
    </citation>
    <scope>NUCLEOTIDE SEQUENCE [LARGE SCALE GENOMIC DNA]</scope>
    <source>
        <strain evidence="8">DSM 5631 / JCM 9629 / NBRC 100127 / Av18</strain>
    </source>
</reference>
<gene>
    <name evidence="7" type="ordered locus">Arcpr_0778</name>
</gene>
<feature type="transmembrane region" description="Helical" evidence="6">
    <location>
        <begin position="162"/>
        <end position="180"/>
    </location>
</feature>
<feature type="transmembrane region" description="Helical" evidence="6">
    <location>
        <begin position="39"/>
        <end position="61"/>
    </location>
</feature>
<dbReference type="EMBL" id="CP001857">
    <property type="protein sequence ID" value="ADB57841.1"/>
    <property type="molecule type" value="Genomic_DNA"/>
</dbReference>
<proteinExistence type="predicted"/>
<dbReference type="AlphaFoldDB" id="D2RHR6"/>
<dbReference type="PaxDb" id="572546-Arcpr_0778"/>
<dbReference type="InterPro" id="IPR052425">
    <property type="entry name" value="Uncharacterized_MFS-type"/>
</dbReference>
<comment type="subcellular location">
    <subcellularLocation>
        <location evidence="1">Cell membrane</location>
        <topology evidence="1">Multi-pass membrane protein</topology>
    </subcellularLocation>
</comment>
<dbReference type="PANTHER" id="PTHR42688">
    <property type="entry name" value="CONSERVED PROTEIN"/>
    <property type="match status" value="1"/>
</dbReference>
<dbReference type="GO" id="GO:0005886">
    <property type="term" value="C:plasma membrane"/>
    <property type="evidence" value="ECO:0007669"/>
    <property type="project" value="UniProtKB-SubCell"/>
</dbReference>
<dbReference type="Gene3D" id="1.20.1250.20">
    <property type="entry name" value="MFS general substrate transporter like domains"/>
    <property type="match status" value="2"/>
</dbReference>
<organism evidence="7 8">
    <name type="scientific">Archaeoglobus profundus (strain DSM 5631 / JCM 9629 / NBRC 100127 / Av18)</name>
    <dbReference type="NCBI Taxonomy" id="572546"/>
    <lineage>
        <taxon>Archaea</taxon>
        <taxon>Methanobacteriati</taxon>
        <taxon>Methanobacteriota</taxon>
        <taxon>Archaeoglobi</taxon>
        <taxon>Archaeoglobales</taxon>
        <taxon>Archaeoglobaceae</taxon>
        <taxon>Archaeoglobus</taxon>
    </lineage>
</organism>
<dbReference type="RefSeq" id="WP_012940177.1">
    <property type="nucleotide sequence ID" value="NC_013741.1"/>
</dbReference>
<evidence type="ECO:0000256" key="5">
    <source>
        <dbReference type="ARBA" id="ARBA00023136"/>
    </source>
</evidence>
<dbReference type="CDD" id="cd17370">
    <property type="entry name" value="MFS_MJ1317_like"/>
    <property type="match status" value="1"/>
</dbReference>
<evidence type="ECO:0000256" key="4">
    <source>
        <dbReference type="ARBA" id="ARBA00022989"/>
    </source>
</evidence>
<feature type="transmembrane region" description="Helical" evidence="6">
    <location>
        <begin position="336"/>
        <end position="355"/>
    </location>
</feature>
<protein>
    <submittedName>
        <fullName evidence="7">Major facilitator superfamily MFS_1</fullName>
    </submittedName>
</protein>
<dbReference type="Proteomes" id="UP000001901">
    <property type="component" value="Chromosome"/>
</dbReference>
<evidence type="ECO:0000256" key="3">
    <source>
        <dbReference type="ARBA" id="ARBA00022692"/>
    </source>
</evidence>
<sequence>MLRVIILFGLISLLGDFIYEGARSVYGPFFNHLGVDPFVFGVIIGLGEFLAYSLRILSGYVSDRIRDYWTLTIAGYFLIIAIPLLGFAKSWMLASILILIERIGKGLRTPARDTILSFVTKKVGRGLGFGIHEALDQFGAVLGPLTFSLLLIYGYETAFKSMFIPFIALISLLIFLRIKLPNPESVESESRHNPTLFKKYLVFVLLSGLGFVNFPLLAYHYSKFISPSTIPVLYAFAMVVDAVFAPIIGKVYDVVKLKSLILIPALTILSAFSFFNPLALIFFGMAMAMHEAVMRAVVADYVGVSKRSTAYGIFNAFYGLALFLSSSVVGYLYPNLLAIILYVATFEVLGGLYAYRIGSVKA</sequence>
<evidence type="ECO:0000313" key="8">
    <source>
        <dbReference type="Proteomes" id="UP000001901"/>
    </source>
</evidence>
<dbReference type="InterPro" id="IPR011701">
    <property type="entry name" value="MFS"/>
</dbReference>
<dbReference type="eggNOG" id="arCOG00130">
    <property type="taxonomic scope" value="Archaea"/>
</dbReference>
<dbReference type="PANTHER" id="PTHR42688:SF1">
    <property type="entry name" value="BLR5212 PROTEIN"/>
    <property type="match status" value="1"/>
</dbReference>
<evidence type="ECO:0000256" key="6">
    <source>
        <dbReference type="SAM" id="Phobius"/>
    </source>
</evidence>
<dbReference type="GeneID" id="8739438"/>